<evidence type="ECO:0000313" key="4">
    <source>
        <dbReference type="Proteomes" id="UP000317484"/>
    </source>
</evidence>
<dbReference type="EMBL" id="FXTJ01000001">
    <property type="protein sequence ID" value="SMO46713.1"/>
    <property type="molecule type" value="Genomic_DNA"/>
</dbReference>
<name>A0A521BHZ7_9ACTN</name>
<dbReference type="Proteomes" id="UP000317484">
    <property type="component" value="Unassembled WGS sequence"/>
</dbReference>
<accession>A0A521BHZ7</accession>
<gene>
    <name evidence="3" type="ORF">SAMN06273567_101781</name>
</gene>
<dbReference type="RefSeq" id="WP_142456983.1">
    <property type="nucleotide sequence ID" value="NZ_FXTJ01000001.1"/>
</dbReference>
<feature type="region of interest" description="Disordered" evidence="1">
    <location>
        <begin position="212"/>
        <end position="235"/>
    </location>
</feature>
<evidence type="ECO:0000256" key="2">
    <source>
        <dbReference type="SAM" id="SignalP"/>
    </source>
</evidence>
<sequence>MTTGTAGTGRIRRAVRRGLAALALVCAAVLGGAVLLAPTAGAAPSATVDIRDLTPPLVSVDPGGSVTFTNRIEPKTVQVGGGGLLPSLVTVQVLTDVTLGLPSGSAPLPKDASVTERFDSTCLTCTITYTYRVVVPDTSVVGNVLNTVTTRALSTLPQNQLVTYDGRQTTVQIGVPTPFLVNTLVPLPDLPSVNLPSLPPVDVPLPSLPSLPAPVPTSPTTAVPTAPAPAAPPASGIDGTGYSYELGGGAAAMAPAGGGAAAFDPSALLPGAAGGTGATGGAAGSGSGGVAGGYDGATVPVFGALDGASLDEESSTVTADAAPTGPALPLPALLAVVALAGATAALVRTHLAVRAR</sequence>
<keyword evidence="4" id="KW-1185">Reference proteome</keyword>
<protein>
    <submittedName>
        <fullName evidence="3">Uncharacterized protein</fullName>
    </submittedName>
</protein>
<organism evidence="3 4">
    <name type="scientific">Geodermatophilus aquaeductus</name>
    <dbReference type="NCBI Taxonomy" id="1564161"/>
    <lineage>
        <taxon>Bacteria</taxon>
        <taxon>Bacillati</taxon>
        <taxon>Actinomycetota</taxon>
        <taxon>Actinomycetes</taxon>
        <taxon>Geodermatophilales</taxon>
        <taxon>Geodermatophilaceae</taxon>
        <taxon>Geodermatophilus</taxon>
    </lineage>
</organism>
<evidence type="ECO:0000313" key="3">
    <source>
        <dbReference type="EMBL" id="SMO46713.1"/>
    </source>
</evidence>
<keyword evidence="2" id="KW-0732">Signal</keyword>
<dbReference type="AlphaFoldDB" id="A0A521BHZ7"/>
<reference evidence="3 4" key="1">
    <citation type="submission" date="2017-05" db="EMBL/GenBank/DDBJ databases">
        <authorList>
            <person name="Varghese N."/>
            <person name="Submissions S."/>
        </authorList>
    </citation>
    <scope>NUCLEOTIDE SEQUENCE [LARGE SCALE GENOMIC DNA]</scope>
    <source>
        <strain evidence="3 4">DSM 46834</strain>
    </source>
</reference>
<feature type="chain" id="PRO_5021883687" evidence="2">
    <location>
        <begin position="43"/>
        <end position="356"/>
    </location>
</feature>
<proteinExistence type="predicted"/>
<evidence type="ECO:0000256" key="1">
    <source>
        <dbReference type="SAM" id="MobiDB-lite"/>
    </source>
</evidence>
<feature type="signal peptide" evidence="2">
    <location>
        <begin position="1"/>
        <end position="42"/>
    </location>
</feature>